<name>A0A840IVM5_9PSEU</name>
<proteinExistence type="predicted"/>
<dbReference type="Proteomes" id="UP000581769">
    <property type="component" value="Unassembled WGS sequence"/>
</dbReference>
<protein>
    <submittedName>
        <fullName evidence="1">Uncharacterized protein</fullName>
    </submittedName>
</protein>
<evidence type="ECO:0000313" key="1">
    <source>
        <dbReference type="EMBL" id="MBB4685252.1"/>
    </source>
</evidence>
<reference evidence="1 2" key="1">
    <citation type="submission" date="2020-08" db="EMBL/GenBank/DDBJ databases">
        <title>Sequencing the genomes of 1000 actinobacteria strains.</title>
        <authorList>
            <person name="Klenk H.-P."/>
        </authorList>
    </citation>
    <scope>NUCLEOTIDE SEQUENCE [LARGE SCALE GENOMIC DNA]</scope>
    <source>
        <strain evidence="1 2">DSM 45859</strain>
    </source>
</reference>
<dbReference type="RefSeq" id="WP_184780310.1">
    <property type="nucleotide sequence ID" value="NZ_JACHMG010000001.1"/>
</dbReference>
<gene>
    <name evidence="1" type="ORF">BJY18_002737</name>
</gene>
<keyword evidence="2" id="KW-1185">Reference proteome</keyword>
<dbReference type="Gene3D" id="3.50.50.60">
    <property type="entry name" value="FAD/NAD(P)-binding domain"/>
    <property type="match status" value="1"/>
</dbReference>
<evidence type="ECO:0000313" key="2">
    <source>
        <dbReference type="Proteomes" id="UP000581769"/>
    </source>
</evidence>
<dbReference type="AlphaFoldDB" id="A0A840IVM5"/>
<dbReference type="EMBL" id="JACHMG010000001">
    <property type="protein sequence ID" value="MBB4685252.1"/>
    <property type="molecule type" value="Genomic_DNA"/>
</dbReference>
<dbReference type="InterPro" id="IPR036188">
    <property type="entry name" value="FAD/NAD-bd_sf"/>
</dbReference>
<dbReference type="Gene3D" id="3.40.50.720">
    <property type="entry name" value="NAD(P)-binding Rossmann-like Domain"/>
    <property type="match status" value="1"/>
</dbReference>
<sequence>MLCTARTADDVLYHELRATGRTVHRIGNCVAPRKIDHAIYEGELAGRELWTPRQRAIYDGELEQAIS</sequence>
<accession>A0A840IVM5</accession>
<organism evidence="1 2">
    <name type="scientific">Amycolatopsis jiangsuensis</name>
    <dbReference type="NCBI Taxonomy" id="1181879"/>
    <lineage>
        <taxon>Bacteria</taxon>
        <taxon>Bacillati</taxon>
        <taxon>Actinomycetota</taxon>
        <taxon>Actinomycetes</taxon>
        <taxon>Pseudonocardiales</taxon>
        <taxon>Pseudonocardiaceae</taxon>
        <taxon>Amycolatopsis</taxon>
    </lineage>
</organism>
<comment type="caution">
    <text evidence="1">The sequence shown here is derived from an EMBL/GenBank/DDBJ whole genome shotgun (WGS) entry which is preliminary data.</text>
</comment>